<keyword evidence="6" id="KW-0255">Endonuclease</keyword>
<dbReference type="GO" id="GO:0000172">
    <property type="term" value="C:ribonuclease MRP complex"/>
    <property type="evidence" value="ECO:0007669"/>
    <property type="project" value="InterPro"/>
</dbReference>
<keyword evidence="4 8" id="KW-0819">tRNA processing</keyword>
<dbReference type="GO" id="GO:0001682">
    <property type="term" value="P:tRNA 5'-leader removal"/>
    <property type="evidence" value="ECO:0007669"/>
    <property type="project" value="InterPro"/>
</dbReference>
<evidence type="ECO:0000256" key="4">
    <source>
        <dbReference type="ARBA" id="ARBA00022694"/>
    </source>
</evidence>
<keyword evidence="10" id="KW-1185">Reference proteome</keyword>
<name>A0A7H9HKT8_9SACH</name>
<dbReference type="EMBL" id="CP059267">
    <property type="protein sequence ID" value="QLQ78444.1"/>
    <property type="molecule type" value="Genomic_DNA"/>
</dbReference>
<accession>A0A7H9HKT8</accession>
<dbReference type="AlphaFoldDB" id="A0A7H9HKT8"/>
<evidence type="ECO:0000256" key="1">
    <source>
        <dbReference type="ARBA" id="ARBA00004123"/>
    </source>
</evidence>
<sequence length="277" mass="32263">MDKAQLFIKEHLLTRNFKNPEKPIEENRLQETLLLLPTDGGLSSRLKRSESSRKISTDKLKGKVEQHHKHTDYKRINTNSKIALKNYINTNKANAQRALRIAHEKKLLERKILNEYLQEQEPELWNSLVHFKTFLPMHQELWIGYMRDLLNIPAKITDSSRLTINGQTALMKLSMADYNGAFLKVASSRNRNLVGIEGIVIWDSQKNFIMVTRGKLIDELKIIPKKGTVFNFEIPVNDDDALLYTILGDRFKYRSNDRAGRKFKSRRCDDLLHYLTA</sequence>
<dbReference type="GO" id="GO:0033204">
    <property type="term" value="F:ribonuclease P RNA binding"/>
    <property type="evidence" value="ECO:0007669"/>
    <property type="project" value="InterPro"/>
</dbReference>
<dbReference type="SUPFAM" id="SSF101744">
    <property type="entry name" value="Rof/RNase P subunit-like"/>
    <property type="match status" value="1"/>
</dbReference>
<dbReference type="Proteomes" id="UP000510647">
    <property type="component" value="Chromosome 1"/>
</dbReference>
<evidence type="ECO:0000256" key="6">
    <source>
        <dbReference type="ARBA" id="ARBA00022759"/>
    </source>
</evidence>
<dbReference type="Gene3D" id="2.30.30.210">
    <property type="entry name" value="Ribonuclease P/MRP, subunit p29"/>
    <property type="match status" value="1"/>
</dbReference>
<dbReference type="PANTHER" id="PTHR13348:SF0">
    <property type="entry name" value="RIBONUCLEASE P PROTEIN SUBUNIT P29"/>
    <property type="match status" value="1"/>
</dbReference>
<evidence type="ECO:0000256" key="5">
    <source>
        <dbReference type="ARBA" id="ARBA00022722"/>
    </source>
</evidence>
<dbReference type="OrthoDB" id="124041at2759"/>
<evidence type="ECO:0000256" key="2">
    <source>
        <dbReference type="ARBA" id="ARBA00006181"/>
    </source>
</evidence>
<keyword evidence="7" id="KW-0378">Hydrolase</keyword>
<dbReference type="GO" id="GO:0030677">
    <property type="term" value="C:ribonuclease P complex"/>
    <property type="evidence" value="ECO:0007669"/>
    <property type="project" value="InterPro"/>
</dbReference>
<reference evidence="9 10" key="1">
    <citation type="submission" date="2020-06" db="EMBL/GenBank/DDBJ databases">
        <title>The yeast mating-type switching endonuclease HO is a domesticated member of an unorthodox homing genetic element family.</title>
        <authorList>
            <person name="Coughlan A.Y."/>
            <person name="Lombardi L."/>
            <person name="Braun-Galleani S."/>
            <person name="Martos A.R."/>
            <person name="Galeote V."/>
            <person name="Bigey F."/>
            <person name="Dequin S."/>
            <person name="Byrne K.P."/>
            <person name="Wolfe K.H."/>
        </authorList>
    </citation>
    <scope>NUCLEOTIDE SEQUENCE [LARGE SCALE GENOMIC DNA]</scope>
    <source>
        <strain evidence="9 10">CBS2947</strain>
    </source>
</reference>
<dbReference type="GO" id="GO:0006364">
    <property type="term" value="P:rRNA processing"/>
    <property type="evidence" value="ECO:0007669"/>
    <property type="project" value="TreeGrafter"/>
</dbReference>
<comment type="similarity">
    <text evidence="2">Belongs to the eukaryotic/archaeal RNase P protein component 1 family.</text>
</comment>
<keyword evidence="8" id="KW-0539">Nucleus</keyword>
<dbReference type="GO" id="GO:0016787">
    <property type="term" value="F:hydrolase activity"/>
    <property type="evidence" value="ECO:0007669"/>
    <property type="project" value="UniProtKB-KW"/>
</dbReference>
<dbReference type="PANTHER" id="PTHR13348">
    <property type="entry name" value="RIBONUCLEASE P SUBUNIT P29"/>
    <property type="match status" value="1"/>
</dbReference>
<protein>
    <recommendedName>
        <fullName evidence="8">Ribonuclease P protein subunit</fullName>
    </recommendedName>
</protein>
<dbReference type="SMART" id="SM00538">
    <property type="entry name" value="POP4"/>
    <property type="match status" value="1"/>
</dbReference>
<gene>
    <name evidence="9" type="ORF">HG537_0A06910</name>
</gene>
<comment type="subcellular location">
    <subcellularLocation>
        <location evidence="1">Nucleus</location>
    </subcellularLocation>
</comment>
<evidence type="ECO:0000313" key="9">
    <source>
        <dbReference type="EMBL" id="QLQ78444.1"/>
    </source>
</evidence>
<dbReference type="InterPro" id="IPR023538">
    <property type="entry name" value="RNP1"/>
</dbReference>
<dbReference type="GO" id="GO:0005634">
    <property type="term" value="C:nucleus"/>
    <property type="evidence" value="ECO:0007669"/>
    <property type="project" value="UniProtKB-SubCell"/>
</dbReference>
<dbReference type="GO" id="GO:0004519">
    <property type="term" value="F:endonuclease activity"/>
    <property type="evidence" value="ECO:0007669"/>
    <property type="project" value="UniProtKB-KW"/>
</dbReference>
<dbReference type="InterPro" id="IPR036980">
    <property type="entry name" value="RNase_P/MRP_Rpp29_sf"/>
</dbReference>
<dbReference type="InterPro" id="IPR016848">
    <property type="entry name" value="RNase_P/MRP_Rpp29-subunit"/>
</dbReference>
<dbReference type="PIRSF" id="PIRSF027081">
    <property type="entry name" value="RNase_P/MRP_p29_subunit"/>
    <property type="match status" value="1"/>
</dbReference>
<evidence type="ECO:0000313" key="10">
    <source>
        <dbReference type="Proteomes" id="UP000510647"/>
    </source>
</evidence>
<keyword evidence="3" id="KW-0963">Cytoplasm</keyword>
<evidence type="ECO:0000256" key="7">
    <source>
        <dbReference type="ARBA" id="ARBA00022801"/>
    </source>
</evidence>
<evidence type="ECO:0000256" key="3">
    <source>
        <dbReference type="ARBA" id="ARBA00022490"/>
    </source>
</evidence>
<dbReference type="HAMAP" id="MF_00754">
    <property type="entry name" value="RNase_P_1"/>
    <property type="match status" value="1"/>
</dbReference>
<dbReference type="InterPro" id="IPR023534">
    <property type="entry name" value="Rof/RNase_P-like"/>
</dbReference>
<evidence type="ECO:0000256" key="8">
    <source>
        <dbReference type="PIRNR" id="PIRNR027081"/>
    </source>
</evidence>
<organism evidence="9 10">
    <name type="scientific">Torulaspora globosa</name>
    <dbReference type="NCBI Taxonomy" id="48254"/>
    <lineage>
        <taxon>Eukaryota</taxon>
        <taxon>Fungi</taxon>
        <taxon>Dikarya</taxon>
        <taxon>Ascomycota</taxon>
        <taxon>Saccharomycotina</taxon>
        <taxon>Saccharomycetes</taxon>
        <taxon>Saccharomycetales</taxon>
        <taxon>Saccharomycetaceae</taxon>
        <taxon>Torulaspora</taxon>
    </lineage>
</organism>
<dbReference type="Pfam" id="PF01868">
    <property type="entry name" value="RNase_P-MRP_p29"/>
    <property type="match status" value="1"/>
</dbReference>
<proteinExistence type="inferred from homology"/>
<dbReference type="InterPro" id="IPR002730">
    <property type="entry name" value="Rpp29/RNP1"/>
</dbReference>
<keyword evidence="5" id="KW-0540">Nuclease</keyword>